<evidence type="ECO:0000256" key="11">
    <source>
        <dbReference type="ARBA" id="ARBA00047836"/>
    </source>
</evidence>
<dbReference type="InterPro" id="IPR013785">
    <property type="entry name" value="Aldolase_TIM"/>
</dbReference>
<dbReference type="PRINTS" id="PR00146">
    <property type="entry name" value="DHPICSNTHASE"/>
</dbReference>
<keyword evidence="6 12" id="KW-0028">Amino-acid biosynthesis</keyword>
<comment type="subunit">
    <text evidence="12">Homotetramer; dimer of dimers.</text>
</comment>
<dbReference type="GO" id="GO:0005829">
    <property type="term" value="C:cytosol"/>
    <property type="evidence" value="ECO:0007669"/>
    <property type="project" value="TreeGrafter"/>
</dbReference>
<accession>A0A9D7XSB2</accession>
<keyword evidence="9 12" id="KW-0456">Lyase</keyword>
<feature type="binding site" evidence="12 15">
    <location>
        <position position="48"/>
    </location>
    <ligand>
        <name>pyruvate</name>
        <dbReference type="ChEBI" id="CHEBI:15361"/>
    </ligand>
</feature>
<dbReference type="EMBL" id="JADKGY010000006">
    <property type="protein sequence ID" value="MBK9982318.1"/>
    <property type="molecule type" value="Genomic_DNA"/>
</dbReference>
<evidence type="ECO:0000256" key="2">
    <source>
        <dbReference type="ARBA" id="ARBA00005120"/>
    </source>
</evidence>
<evidence type="ECO:0000256" key="12">
    <source>
        <dbReference type="HAMAP-Rule" id="MF_00418"/>
    </source>
</evidence>
<dbReference type="Pfam" id="PF00701">
    <property type="entry name" value="DHDPS"/>
    <property type="match status" value="1"/>
</dbReference>
<evidence type="ECO:0000256" key="14">
    <source>
        <dbReference type="PIRSR" id="PIRSR001365-1"/>
    </source>
</evidence>
<dbReference type="Proteomes" id="UP000808337">
    <property type="component" value="Unassembled WGS sequence"/>
</dbReference>
<feature type="site" description="Part of a proton relay during catalysis" evidence="12">
    <location>
        <position position="47"/>
    </location>
</feature>
<keyword evidence="8 12" id="KW-0457">Lysine biosynthesis</keyword>
<evidence type="ECO:0000256" key="9">
    <source>
        <dbReference type="ARBA" id="ARBA00023239"/>
    </source>
</evidence>
<dbReference type="Gene3D" id="3.20.20.70">
    <property type="entry name" value="Aldolase class I"/>
    <property type="match status" value="1"/>
</dbReference>
<dbReference type="InterPro" id="IPR020625">
    <property type="entry name" value="Schiff_base-form_aldolases_AS"/>
</dbReference>
<dbReference type="GO" id="GO:0019877">
    <property type="term" value="P:diaminopimelate biosynthetic process"/>
    <property type="evidence" value="ECO:0007669"/>
    <property type="project" value="UniProtKB-UniRule"/>
</dbReference>
<evidence type="ECO:0000256" key="6">
    <source>
        <dbReference type="ARBA" id="ARBA00022605"/>
    </source>
</evidence>
<dbReference type="SMART" id="SM01130">
    <property type="entry name" value="DHDPS"/>
    <property type="match status" value="1"/>
</dbReference>
<proteinExistence type="inferred from homology"/>
<keyword evidence="7 12" id="KW-0220">Diaminopimelate biosynthesis</keyword>
<feature type="binding site" evidence="12 15">
    <location>
        <position position="208"/>
    </location>
    <ligand>
        <name>pyruvate</name>
        <dbReference type="ChEBI" id="CHEBI:15361"/>
    </ligand>
</feature>
<evidence type="ECO:0000256" key="3">
    <source>
        <dbReference type="ARBA" id="ARBA00007592"/>
    </source>
</evidence>
<evidence type="ECO:0000313" key="17">
    <source>
        <dbReference type="Proteomes" id="UP000808337"/>
    </source>
</evidence>
<comment type="catalytic activity">
    <reaction evidence="11 12">
        <text>L-aspartate 4-semialdehyde + pyruvate = (2S,4S)-4-hydroxy-2,3,4,5-tetrahydrodipicolinate + H2O + H(+)</text>
        <dbReference type="Rhea" id="RHEA:34171"/>
        <dbReference type="ChEBI" id="CHEBI:15361"/>
        <dbReference type="ChEBI" id="CHEBI:15377"/>
        <dbReference type="ChEBI" id="CHEBI:15378"/>
        <dbReference type="ChEBI" id="CHEBI:67139"/>
        <dbReference type="ChEBI" id="CHEBI:537519"/>
        <dbReference type="EC" id="4.3.3.7"/>
    </reaction>
</comment>
<evidence type="ECO:0000256" key="15">
    <source>
        <dbReference type="PIRSR" id="PIRSR001365-2"/>
    </source>
</evidence>
<dbReference type="GO" id="GO:0009089">
    <property type="term" value="P:lysine biosynthetic process via diaminopimelate"/>
    <property type="evidence" value="ECO:0007669"/>
    <property type="project" value="UniProtKB-UniRule"/>
</dbReference>
<dbReference type="InterPro" id="IPR005263">
    <property type="entry name" value="DapA"/>
</dbReference>
<dbReference type="EC" id="4.3.3.7" evidence="4 12"/>
<dbReference type="GO" id="GO:0008840">
    <property type="term" value="F:4-hydroxy-tetrahydrodipicolinate synthase activity"/>
    <property type="evidence" value="ECO:0007669"/>
    <property type="project" value="UniProtKB-UniRule"/>
</dbReference>
<organism evidence="16 17">
    <name type="scientific">Candidatus Opimibacter skivensis</name>
    <dbReference type="NCBI Taxonomy" id="2982028"/>
    <lineage>
        <taxon>Bacteria</taxon>
        <taxon>Pseudomonadati</taxon>
        <taxon>Bacteroidota</taxon>
        <taxon>Saprospiria</taxon>
        <taxon>Saprospirales</taxon>
        <taxon>Saprospiraceae</taxon>
        <taxon>Candidatus Opimibacter</taxon>
    </lineage>
</organism>
<comment type="subcellular location">
    <subcellularLocation>
        <location evidence="12">Cytoplasm</location>
    </subcellularLocation>
</comment>
<dbReference type="HAMAP" id="MF_00418">
    <property type="entry name" value="DapA"/>
    <property type="match status" value="1"/>
</dbReference>
<dbReference type="SUPFAM" id="SSF51569">
    <property type="entry name" value="Aldolase"/>
    <property type="match status" value="1"/>
</dbReference>
<dbReference type="PANTHER" id="PTHR12128">
    <property type="entry name" value="DIHYDRODIPICOLINATE SYNTHASE"/>
    <property type="match status" value="1"/>
</dbReference>
<evidence type="ECO:0000256" key="8">
    <source>
        <dbReference type="ARBA" id="ARBA00023154"/>
    </source>
</evidence>
<dbReference type="PIRSF" id="PIRSF001365">
    <property type="entry name" value="DHDPS"/>
    <property type="match status" value="1"/>
</dbReference>
<evidence type="ECO:0000313" key="16">
    <source>
        <dbReference type="EMBL" id="MBK9982318.1"/>
    </source>
</evidence>
<evidence type="ECO:0000256" key="1">
    <source>
        <dbReference type="ARBA" id="ARBA00003294"/>
    </source>
</evidence>
<gene>
    <name evidence="12" type="primary">dapA</name>
    <name evidence="16" type="ORF">IPP15_07820</name>
</gene>
<evidence type="ECO:0000256" key="4">
    <source>
        <dbReference type="ARBA" id="ARBA00012086"/>
    </source>
</evidence>
<dbReference type="PANTHER" id="PTHR12128:SF66">
    <property type="entry name" value="4-HYDROXY-2-OXOGLUTARATE ALDOLASE, MITOCHONDRIAL"/>
    <property type="match status" value="1"/>
</dbReference>
<comment type="function">
    <text evidence="1 12">Catalyzes the condensation of (S)-aspartate-beta-semialdehyde [(S)-ASA] and pyruvate to 4-hydroxy-tetrahydrodipicolinate (HTPA).</text>
</comment>
<feature type="site" description="Part of a proton relay during catalysis" evidence="12">
    <location>
        <position position="111"/>
    </location>
</feature>
<dbReference type="AlphaFoldDB" id="A0A9D7XSB2"/>
<evidence type="ECO:0000256" key="10">
    <source>
        <dbReference type="ARBA" id="ARBA00023270"/>
    </source>
</evidence>
<comment type="similarity">
    <text evidence="3 12 13">Belongs to the DapA family.</text>
</comment>
<evidence type="ECO:0000256" key="13">
    <source>
        <dbReference type="PIRNR" id="PIRNR001365"/>
    </source>
</evidence>
<dbReference type="CDD" id="cd00950">
    <property type="entry name" value="DHDPS"/>
    <property type="match status" value="1"/>
</dbReference>
<feature type="active site" description="Schiff-base intermediate with substrate" evidence="12 14">
    <location>
        <position position="166"/>
    </location>
</feature>
<sequence>MSTLDLTGTGVALVTPFKKNYIDFNALSSLVDKVIQGGVEYIVSLGTTGEATSLSDQEQTAVIKHTIEAVAGRVPIIAGQFGGNNTAQLCEKLSLFETTGISAILSSSPAYVKPSQEGIYRHYMALAEASPLPMIIYNVPSRTASNISAGTLLRLANDSKKFIGVKDASADLHQAAALARYAPSHFTLLSGDDPTALAFIANGGKGVISVIANAYPESFSSMIRYALSGEWGKARHIHYRLLDLHQWLYIEGNPVGIKEALNYKGWCGAELRLPLVEISDSNKKKLHEAMDAVKGMN</sequence>
<reference evidence="16 17" key="1">
    <citation type="submission" date="2020-10" db="EMBL/GenBank/DDBJ databases">
        <title>Connecting structure to function with the recovery of over 1000 high-quality activated sludge metagenome-assembled genomes encoding full-length rRNA genes using long-read sequencing.</title>
        <authorList>
            <person name="Singleton C.M."/>
            <person name="Petriglieri F."/>
            <person name="Kristensen J.M."/>
            <person name="Kirkegaard R.H."/>
            <person name="Michaelsen T.Y."/>
            <person name="Andersen M.H."/>
            <person name="Karst S.M."/>
            <person name="Dueholm M.S."/>
            <person name="Nielsen P.H."/>
            <person name="Albertsen M."/>
        </authorList>
    </citation>
    <scope>NUCLEOTIDE SEQUENCE [LARGE SCALE GENOMIC DNA]</scope>
    <source>
        <strain evidence="16">Ribe_18-Q3-R11-54_MAXAC.273</strain>
    </source>
</reference>
<comment type="caution">
    <text evidence="12">Was originally thought to be a dihydrodipicolinate synthase (DHDPS), catalyzing the condensation of (S)-aspartate-beta-semialdehyde [(S)-ASA] and pyruvate to dihydrodipicolinate (DHDP). However, it was shown in E.coli that the product of the enzymatic reaction is not dihydrodipicolinate but in fact (4S)-4-hydroxy-2,3,4,5-tetrahydro-(2S)-dipicolinic acid (HTPA), and that the consecutive dehydration reaction leading to DHDP is not spontaneous but catalyzed by DapB.</text>
</comment>
<keyword evidence="10 12" id="KW-0704">Schiff base</keyword>
<comment type="caution">
    <text evidence="16">The sequence shown here is derived from an EMBL/GenBank/DDBJ whole genome shotgun (WGS) entry which is preliminary data.</text>
</comment>
<name>A0A9D7XSB2_9BACT</name>
<dbReference type="NCBIfam" id="TIGR00674">
    <property type="entry name" value="dapA"/>
    <property type="match status" value="1"/>
</dbReference>
<evidence type="ECO:0000256" key="7">
    <source>
        <dbReference type="ARBA" id="ARBA00022915"/>
    </source>
</evidence>
<dbReference type="InterPro" id="IPR002220">
    <property type="entry name" value="DapA-like"/>
</dbReference>
<comment type="pathway">
    <text evidence="2 12">Amino-acid biosynthesis; L-lysine biosynthesis via DAP pathway; (S)-tetrahydrodipicolinate from L-aspartate: step 3/4.</text>
</comment>
<dbReference type="PROSITE" id="PS00666">
    <property type="entry name" value="DHDPS_2"/>
    <property type="match status" value="1"/>
</dbReference>
<keyword evidence="5 12" id="KW-0963">Cytoplasm</keyword>
<evidence type="ECO:0000256" key="5">
    <source>
        <dbReference type="ARBA" id="ARBA00022490"/>
    </source>
</evidence>
<protein>
    <recommendedName>
        <fullName evidence="4 12">4-hydroxy-tetrahydrodipicolinate synthase</fullName>
        <shortName evidence="12">HTPA synthase</shortName>
        <ecNumber evidence="4 12">4.3.3.7</ecNumber>
    </recommendedName>
</protein>
<feature type="active site" description="Proton donor/acceptor" evidence="12 14">
    <location>
        <position position="137"/>
    </location>
</feature>